<feature type="region of interest" description="Disordered" evidence="1">
    <location>
        <begin position="363"/>
        <end position="384"/>
    </location>
</feature>
<feature type="compositionally biased region" description="Basic and acidic residues" evidence="1">
    <location>
        <begin position="369"/>
        <end position="384"/>
    </location>
</feature>
<dbReference type="Proteomes" id="UP000541610">
    <property type="component" value="Unassembled WGS sequence"/>
</dbReference>
<protein>
    <submittedName>
        <fullName evidence="2">Uncharacterized protein</fullName>
    </submittedName>
</protein>
<proteinExistence type="predicted"/>
<evidence type="ECO:0000256" key="1">
    <source>
        <dbReference type="SAM" id="MobiDB-lite"/>
    </source>
</evidence>
<evidence type="ECO:0000313" key="3">
    <source>
        <dbReference type="Proteomes" id="UP000541610"/>
    </source>
</evidence>
<feature type="region of interest" description="Disordered" evidence="1">
    <location>
        <begin position="301"/>
        <end position="346"/>
    </location>
</feature>
<gene>
    <name evidence="2" type="ORF">FOZ60_015031</name>
</gene>
<name>A0A7J6N6C0_PEROL</name>
<reference evidence="2 3" key="1">
    <citation type="submission" date="2020-04" db="EMBL/GenBank/DDBJ databases">
        <title>Perkinsus olseni comparative genomics.</title>
        <authorList>
            <person name="Bogema D.R."/>
        </authorList>
    </citation>
    <scope>NUCLEOTIDE SEQUENCE [LARGE SCALE GENOMIC DNA]</scope>
    <source>
        <strain evidence="2">00978-12</strain>
    </source>
</reference>
<organism evidence="2 3">
    <name type="scientific">Perkinsus olseni</name>
    <name type="common">Perkinsus atlanticus</name>
    <dbReference type="NCBI Taxonomy" id="32597"/>
    <lineage>
        <taxon>Eukaryota</taxon>
        <taxon>Sar</taxon>
        <taxon>Alveolata</taxon>
        <taxon>Perkinsozoa</taxon>
        <taxon>Perkinsea</taxon>
        <taxon>Perkinsida</taxon>
        <taxon>Perkinsidae</taxon>
        <taxon>Perkinsus</taxon>
    </lineage>
</organism>
<dbReference type="AlphaFoldDB" id="A0A7J6N6C0"/>
<accession>A0A7J6N6C0</accession>
<comment type="caution">
    <text evidence="2">The sequence shown here is derived from an EMBL/GenBank/DDBJ whole genome shotgun (WGS) entry which is preliminary data.</text>
</comment>
<sequence length="384" mass="43564">MERDREVTRRRTVRGIECSYKRPYLKLAECCVPHSNSREWHQTCNCWGWHPDCQVWVYTMNDVKGGKRYVAPLSGKYLFKTLGLVRYGNVWPVELPSSNPEVSAAKRAVKKSELFVTENDEEPAPNGVYYGFREDGLEATMKFDGQSRVKYVEVNSPSEGWDKSSRPYDELNYTMLGKAIECTLGKEKQPMVHLILEPVDPNAFDGSRESFSQARMNTIEGRPVDNNRLLETLKLTRFASSKPFMKLAPSESKGVNSRISRVFGNVRNAASRFRRRGDDGLKDQLLAEDDKDILEDYDREKIDGSRESFPHAPLDTVEGEPSTIESPPDSFGTETKTKAVRSGIGGGFGRLRNSLSRLRKYGKNGRKYGRLDEDNAEEFAAHGH</sequence>
<dbReference type="EMBL" id="JABANP010000730">
    <property type="protein sequence ID" value="KAF4679473.1"/>
    <property type="molecule type" value="Genomic_DNA"/>
</dbReference>
<evidence type="ECO:0000313" key="2">
    <source>
        <dbReference type="EMBL" id="KAF4679473.1"/>
    </source>
</evidence>